<dbReference type="STRING" id="1611254.A0A2G5T5M6"/>
<dbReference type="PANTHER" id="PTHR47024:SF2">
    <property type="entry name" value="GLYCOSYLTRANSFERASE FAMILY 92 PROTEIN"/>
    <property type="match status" value="1"/>
</dbReference>
<evidence type="ECO:0000256" key="5">
    <source>
        <dbReference type="ARBA" id="ARBA00023136"/>
    </source>
</evidence>
<evidence type="ECO:0000256" key="4">
    <source>
        <dbReference type="ARBA" id="ARBA00022679"/>
    </source>
</evidence>
<keyword evidence="7" id="KW-1185">Reference proteome</keyword>
<protein>
    <recommendedName>
        <fullName evidence="8">Glycosyltransferase family 92 protein</fullName>
    </recommendedName>
</protein>
<gene>
    <name evidence="6" type="primary">Cnig_chr_V.g16539</name>
    <name evidence="6" type="ORF">B9Z55_016539</name>
</gene>
<dbReference type="GO" id="GO:0016757">
    <property type="term" value="F:glycosyltransferase activity"/>
    <property type="evidence" value="ECO:0007669"/>
    <property type="project" value="UniProtKB-KW"/>
</dbReference>
<dbReference type="AlphaFoldDB" id="A0A2G5T5M6"/>
<evidence type="ECO:0000313" key="7">
    <source>
        <dbReference type="Proteomes" id="UP000230233"/>
    </source>
</evidence>
<evidence type="ECO:0000256" key="2">
    <source>
        <dbReference type="ARBA" id="ARBA00007647"/>
    </source>
</evidence>
<name>A0A2G5T5M6_9PELO</name>
<dbReference type="GO" id="GO:0016020">
    <property type="term" value="C:membrane"/>
    <property type="evidence" value="ECO:0007669"/>
    <property type="project" value="UniProtKB-SubCell"/>
</dbReference>
<keyword evidence="5" id="KW-0472">Membrane</keyword>
<evidence type="ECO:0008006" key="8">
    <source>
        <dbReference type="Google" id="ProtNLM"/>
    </source>
</evidence>
<evidence type="ECO:0000256" key="3">
    <source>
        <dbReference type="ARBA" id="ARBA00022676"/>
    </source>
</evidence>
<reference evidence="7" key="1">
    <citation type="submission" date="2017-10" db="EMBL/GenBank/DDBJ databases">
        <title>Rapid genome shrinkage in a self-fertile nematode reveals novel sperm competition proteins.</title>
        <authorList>
            <person name="Yin D."/>
            <person name="Schwarz E.M."/>
            <person name="Thomas C.G."/>
            <person name="Felde R.L."/>
            <person name="Korf I.F."/>
            <person name="Cutter A.D."/>
            <person name="Schartner C.M."/>
            <person name="Ralston E.J."/>
            <person name="Meyer B.J."/>
            <person name="Haag E.S."/>
        </authorList>
    </citation>
    <scope>NUCLEOTIDE SEQUENCE [LARGE SCALE GENOMIC DNA]</scope>
    <source>
        <strain evidence="7">JU1422</strain>
    </source>
</reference>
<comment type="similarity">
    <text evidence="2">Belongs to the glycosyltransferase 92 family.</text>
</comment>
<proteinExistence type="inferred from homology"/>
<comment type="caution">
    <text evidence="6">The sequence shown here is derived from an EMBL/GenBank/DDBJ whole genome shotgun (WGS) entry which is preliminary data.</text>
</comment>
<dbReference type="OrthoDB" id="5878023at2759"/>
<dbReference type="Proteomes" id="UP000230233">
    <property type="component" value="Chromosome V"/>
</dbReference>
<organism evidence="6 7">
    <name type="scientific">Caenorhabditis nigoni</name>
    <dbReference type="NCBI Taxonomy" id="1611254"/>
    <lineage>
        <taxon>Eukaryota</taxon>
        <taxon>Metazoa</taxon>
        <taxon>Ecdysozoa</taxon>
        <taxon>Nematoda</taxon>
        <taxon>Chromadorea</taxon>
        <taxon>Rhabditida</taxon>
        <taxon>Rhabditina</taxon>
        <taxon>Rhabditomorpha</taxon>
        <taxon>Rhabditoidea</taxon>
        <taxon>Rhabditidae</taxon>
        <taxon>Peloderinae</taxon>
        <taxon>Caenorhabditis</taxon>
    </lineage>
</organism>
<dbReference type="InterPro" id="IPR008166">
    <property type="entry name" value="Glyco_transf_92"/>
</dbReference>
<dbReference type="Pfam" id="PF01697">
    <property type="entry name" value="Glyco_transf_92"/>
    <property type="match status" value="1"/>
</dbReference>
<keyword evidence="3" id="KW-0328">Glycosyltransferase</keyword>
<keyword evidence="4" id="KW-0808">Transferase</keyword>
<dbReference type="PANTHER" id="PTHR47024">
    <property type="entry name" value="BIOFILM ABSENT ON HEAD (AFTER YERSINIA EXPOSURE)-RELATED"/>
    <property type="match status" value="1"/>
</dbReference>
<comment type="subcellular location">
    <subcellularLocation>
        <location evidence="1">Membrane</location>
        <topology evidence="1">Single-pass membrane protein</topology>
    </subcellularLocation>
</comment>
<dbReference type="EMBL" id="PDUG01000005">
    <property type="protein sequence ID" value="PIC22518.1"/>
    <property type="molecule type" value="Genomic_DNA"/>
</dbReference>
<accession>A0A2G5T5M6</accession>
<sequence>MDEIDERIDRFGYRNRGRDCLDDYQDEYLNVEDLLDDSSDCRQKNYENFTECFEETEFNSENSERENVFNSKDILVFVAFILMLRLSRTQVKMTIAIVEYFLKSSLPFTAKEVFYEINRRHMSHAPKTRLFCPKCLCFIPKGQSCSKESCENFKTPIKRAKNIDPIAITTFEIHRQMVSVISTHFEEIIKFHEQIHMNNVVNKGKNFRESPRYRQLLETEEEFYNHCVNIQISVFFDGFRLKKQTRREYTPFYIRVESLENSIKSLPECVLLLAMIESRGNVPTQCFEYVSQNLLLQLDLLSDTVLDFEGDPWTVRIRLSHGMSDLKGIHEASGGLPYWFSEFGCHKCVVASVSRSRSARSFTGTGVPRTTETMIQQFHSKSFDFGKETGFNAVVLPCNYNLDLLHLLSEGVLKDWTKGLLFSSSSWVERNTTPATMRSLSKILAEVQNYTYSNSFIMSSKDFSRLTGSEIEAVAYVVLRIAVALHVFTDESIHVLLLGNVLICDSLYKKKYAEMRNVANIVGDFHDKSHPLYVTLKTHLTYRHLANDLMINNVDGTNSADFEKLHKYLQLGLVDHNCAHQSIEMSKNFLTIREILSSLKSNVSTNGFVSELVSLKNGVPRFSKTFPITETMKVCSKWEWPAAEVRIRKPEWKEFIKDSTSIYRKVELNVQKVYKKLTEGLTVCLLPVHYFSQWQNIVLFIEAWIAQGATRFIVYFHSATKETWKVLEYYRDLGMIEMKSWPRFPSLPADIAVKYPKIDDGVFINAYFLAMNICVLDIETTMGTVADFDEVMVPTNGRLLDYAT</sequence>
<evidence type="ECO:0000313" key="6">
    <source>
        <dbReference type="EMBL" id="PIC22518.1"/>
    </source>
</evidence>
<evidence type="ECO:0000256" key="1">
    <source>
        <dbReference type="ARBA" id="ARBA00004167"/>
    </source>
</evidence>